<name>A0A9N7REX9_STRHE</name>
<comment type="function">
    <text evidence="3">Component of the exocyst complex.</text>
</comment>
<dbReference type="Gene3D" id="1.20.1280.170">
    <property type="entry name" value="Exocyst complex component Exo70"/>
    <property type="match status" value="1"/>
</dbReference>
<dbReference type="PANTHER" id="PTHR12542:SF49">
    <property type="entry name" value="EXOCYST SUBUNIT EXO70 FAMILY PROTEIN"/>
    <property type="match status" value="1"/>
</dbReference>
<organism evidence="6 7">
    <name type="scientific">Striga hermonthica</name>
    <name type="common">Purple witchweed</name>
    <name type="synonym">Buchnera hermonthica</name>
    <dbReference type="NCBI Taxonomy" id="68872"/>
    <lineage>
        <taxon>Eukaryota</taxon>
        <taxon>Viridiplantae</taxon>
        <taxon>Streptophyta</taxon>
        <taxon>Embryophyta</taxon>
        <taxon>Tracheophyta</taxon>
        <taxon>Spermatophyta</taxon>
        <taxon>Magnoliopsida</taxon>
        <taxon>eudicotyledons</taxon>
        <taxon>Gunneridae</taxon>
        <taxon>Pentapetalae</taxon>
        <taxon>asterids</taxon>
        <taxon>lamiids</taxon>
        <taxon>Lamiales</taxon>
        <taxon>Orobanchaceae</taxon>
        <taxon>Buchnereae</taxon>
        <taxon>Striga</taxon>
    </lineage>
</organism>
<dbReference type="GO" id="GO:0005546">
    <property type="term" value="F:phosphatidylinositol-4,5-bisphosphate binding"/>
    <property type="evidence" value="ECO:0007669"/>
    <property type="project" value="InterPro"/>
</dbReference>
<keyword evidence="3" id="KW-0268">Exocytosis</keyword>
<feature type="coiled-coil region" evidence="4">
    <location>
        <begin position="17"/>
        <end position="63"/>
    </location>
</feature>
<dbReference type="AlphaFoldDB" id="A0A9N7REX9"/>
<keyword evidence="2 3" id="KW-0813">Transport</keyword>
<evidence type="ECO:0000256" key="2">
    <source>
        <dbReference type="ARBA" id="ARBA00022448"/>
    </source>
</evidence>
<evidence type="ECO:0000256" key="3">
    <source>
        <dbReference type="RuleBase" id="RU365026"/>
    </source>
</evidence>
<keyword evidence="7" id="KW-1185">Reference proteome</keyword>
<comment type="similarity">
    <text evidence="1 3">Belongs to the EXO70 family.</text>
</comment>
<dbReference type="EMBL" id="CACSLK010027752">
    <property type="protein sequence ID" value="CAA0828366.1"/>
    <property type="molecule type" value="Genomic_DNA"/>
</dbReference>
<dbReference type="PANTHER" id="PTHR12542">
    <property type="entry name" value="EXOCYST COMPLEX PROTEIN EXO70"/>
    <property type="match status" value="1"/>
</dbReference>
<dbReference type="Proteomes" id="UP001153555">
    <property type="component" value="Unassembled WGS sequence"/>
</dbReference>
<gene>
    <name evidence="6" type="ORF">SHERM_24061</name>
</gene>
<dbReference type="InterPro" id="IPR016159">
    <property type="entry name" value="Cullin_repeat-like_dom_sf"/>
</dbReference>
<keyword evidence="3" id="KW-0653">Protein transport</keyword>
<sequence>MEESKNQEPEERNDDRLVAINHQLKEIQDRISNWEKDQSYTEAHEYMKAADQARKLIHNLENSIPPSTNSTLLVKAHEVLEKVMSRLEDEFRRLLVHNRQPYEPCASEVDFIDSKAESALQDHAIELMCPDVISNLRSIANFMFHLNYGRECSRVFVEVQKDSLNDCLIMLGVKKLTLEDALKMEWSPLYSRTRQWVRAMKLFVRVHLASERLLADRVFVALRPMVGPTCFAESSRAPFLCLLTFAKAIAIGLPKPENLIRILDVRKAFAGLAPDVANLYPGGPGTCIRAECMDVIGRLGTCARATFVEFESYVGSASAIPLPPGGGIPDGLR</sequence>
<proteinExistence type="inferred from homology"/>
<feature type="domain" description="Exocyst complex subunit Exo70 C-terminal" evidence="5">
    <location>
        <begin position="195"/>
        <end position="329"/>
    </location>
</feature>
<evidence type="ECO:0000259" key="5">
    <source>
        <dbReference type="Pfam" id="PF03081"/>
    </source>
</evidence>
<accession>A0A9N7REX9</accession>
<evidence type="ECO:0000313" key="7">
    <source>
        <dbReference type="Proteomes" id="UP001153555"/>
    </source>
</evidence>
<dbReference type="Pfam" id="PF20669">
    <property type="entry name" value="Exo70_N"/>
    <property type="match status" value="1"/>
</dbReference>
<keyword evidence="4" id="KW-0175">Coiled coil</keyword>
<comment type="caution">
    <text evidence="6">The sequence shown here is derived from an EMBL/GenBank/DDBJ whole genome shotgun (WGS) entry which is preliminary data.</text>
</comment>
<dbReference type="InterPro" id="IPR046364">
    <property type="entry name" value="Exo70_C"/>
</dbReference>
<dbReference type="GO" id="GO:0015031">
    <property type="term" value="P:protein transport"/>
    <property type="evidence" value="ECO:0007669"/>
    <property type="project" value="UniProtKB-KW"/>
</dbReference>
<evidence type="ECO:0000256" key="1">
    <source>
        <dbReference type="ARBA" id="ARBA00006756"/>
    </source>
</evidence>
<evidence type="ECO:0000256" key="4">
    <source>
        <dbReference type="SAM" id="Coils"/>
    </source>
</evidence>
<dbReference type="InterPro" id="IPR004140">
    <property type="entry name" value="Exo70"/>
</dbReference>
<dbReference type="GO" id="GO:0000145">
    <property type="term" value="C:exocyst"/>
    <property type="evidence" value="ECO:0007669"/>
    <property type="project" value="InterPro"/>
</dbReference>
<evidence type="ECO:0000313" key="6">
    <source>
        <dbReference type="EMBL" id="CAA0828366.1"/>
    </source>
</evidence>
<reference evidence="6" key="1">
    <citation type="submission" date="2019-12" db="EMBL/GenBank/DDBJ databases">
        <authorList>
            <person name="Scholes J."/>
        </authorList>
    </citation>
    <scope>NUCLEOTIDE SEQUENCE</scope>
</reference>
<dbReference type="OrthoDB" id="10394189at2759"/>
<dbReference type="Pfam" id="PF03081">
    <property type="entry name" value="Exo70_C"/>
    <property type="match status" value="1"/>
</dbReference>
<protein>
    <recommendedName>
        <fullName evidence="3">Exocyst subunit Exo70 family protein</fullName>
    </recommendedName>
</protein>
<dbReference type="SUPFAM" id="SSF74788">
    <property type="entry name" value="Cullin repeat-like"/>
    <property type="match status" value="1"/>
</dbReference>
<dbReference type="GO" id="GO:0006887">
    <property type="term" value="P:exocytosis"/>
    <property type="evidence" value="ECO:0007669"/>
    <property type="project" value="UniProtKB-KW"/>
</dbReference>